<dbReference type="AlphaFoldDB" id="A0A8H3IUL9"/>
<dbReference type="Proteomes" id="UP000664203">
    <property type="component" value="Unassembled WGS sequence"/>
</dbReference>
<name>A0A8H3IUL9_9LECA</name>
<keyword evidence="2" id="KW-1185">Reference proteome</keyword>
<comment type="caution">
    <text evidence="1">The sequence shown here is derived from an EMBL/GenBank/DDBJ whole genome shotgun (WGS) entry which is preliminary data.</text>
</comment>
<gene>
    <name evidence="1" type="ORF">ALECFALPRED_004102</name>
</gene>
<protein>
    <submittedName>
        <fullName evidence="1">Uncharacterized protein</fullName>
    </submittedName>
</protein>
<evidence type="ECO:0000313" key="1">
    <source>
        <dbReference type="EMBL" id="CAF9928625.1"/>
    </source>
</evidence>
<reference evidence="1" key="1">
    <citation type="submission" date="2021-03" db="EMBL/GenBank/DDBJ databases">
        <authorList>
            <person name="Tagirdzhanova G."/>
        </authorList>
    </citation>
    <scope>NUCLEOTIDE SEQUENCE</scope>
</reference>
<sequence>MALDPRQPNPGATALAQRRHQLVRHLEVTLRDEARVPITLETLNRTRDALANHWDTYAESARIHRRREYWDLRSVFVVNFQTLFAPYVARMGGLQNVPIRRAVASSAPEVVHVEVSTTGTQSNTAEQKQ</sequence>
<accession>A0A8H3IUL9</accession>
<proteinExistence type="predicted"/>
<evidence type="ECO:0000313" key="2">
    <source>
        <dbReference type="Proteomes" id="UP000664203"/>
    </source>
</evidence>
<dbReference type="EMBL" id="CAJPDR010000253">
    <property type="protein sequence ID" value="CAF9928625.1"/>
    <property type="molecule type" value="Genomic_DNA"/>
</dbReference>
<organism evidence="1 2">
    <name type="scientific">Alectoria fallacina</name>
    <dbReference type="NCBI Taxonomy" id="1903189"/>
    <lineage>
        <taxon>Eukaryota</taxon>
        <taxon>Fungi</taxon>
        <taxon>Dikarya</taxon>
        <taxon>Ascomycota</taxon>
        <taxon>Pezizomycotina</taxon>
        <taxon>Lecanoromycetes</taxon>
        <taxon>OSLEUM clade</taxon>
        <taxon>Lecanoromycetidae</taxon>
        <taxon>Lecanorales</taxon>
        <taxon>Lecanorineae</taxon>
        <taxon>Parmeliaceae</taxon>
        <taxon>Alectoria</taxon>
    </lineage>
</organism>